<name>A0ABI7XQI0_FELCA</name>
<evidence type="ECO:0000256" key="7">
    <source>
        <dbReference type="SAM" id="MobiDB-lite"/>
    </source>
</evidence>
<feature type="transmembrane region" description="Helical" evidence="8">
    <location>
        <begin position="786"/>
        <end position="805"/>
    </location>
</feature>
<feature type="compositionally biased region" description="Pro residues" evidence="7">
    <location>
        <begin position="368"/>
        <end position="383"/>
    </location>
</feature>
<feature type="transmembrane region" description="Helical" evidence="8">
    <location>
        <begin position="857"/>
        <end position="880"/>
    </location>
</feature>
<evidence type="ECO:0000256" key="2">
    <source>
        <dbReference type="ARBA" id="ARBA00007509"/>
    </source>
</evidence>
<sequence length="951" mass="101621">EFLVQGTIQQKGQKYPTTLPPPPPPPPASLRLFSLTGASTLLSEGAAGDGCRLRCPSYYEVLGKTFNTTILYSKITGAQYNKNSFFCPLSLVYLKETGFPSLLLFYKSGARRRISAHCSPSVLEAARRAPEDRRPGQGARRERSPRPSAHLPRGHPECDAPSAATSPRSPRPSRAATPSPPAPSSQVGPKQAPSPAGSCRLSRSPPARGGHQSHRGARPGGLPKPVPSFTAPNAPIPPGASAVASPAPPASLPHAPAVPGTARAVRAPSPAPAAPGPPAARRSVPRPPPRRPLRPVGGGGPGRAPPQPRLAVGSRRRPWPPGEPQRVPPRAPPGAAEAAAAAPRPVRAQRPPRPRLAQAAAERRRAPPALPPGPSPARRPPAPGAAGGVRASAPAPDFLRTAAAAAAAAPRARGYLFISGPQSAYNGAAVSRTFCCRRRRRCRRCPSSFFSRQIFVVWEGSGDGLELADLLLEQPRLERAPQPREGAAAAPRPRRTRPPSARAPARPTRPAPPGRVPSRRQMCVGSAHGGDYGEIPGAHALLAPDPVPGAPGHHQHSHRLRGAAYSDLGYYIINKLHHVDESVGNKTRRAFLYLAAFPFMDAMAWTHAGILLKHKYSFLVGCASISDVIAQVVFVAILLHSHLECREPLLIPILSLYMGALVRCTTLCLGYYKNIHDIIPDRSGPELGGDATIRKMLSFWWPLALILATQRISRPIVNLFVSRDLGGSSAATEAVAILTATYPVGHMPYGWLTEIRAVYPAFDKNNPSNKLVSTSNTVTAAHIKKFTFVCMALSLTLCFVMFWTPNVSEKILIDIIGVDFAFAELCVVPLRIFSFFPVPVTVRAHLTGWLMTLKKTFVLAPSSVLRIIVLITSLVVLPYLGVHGATLGVGSLLAGFVGESTMVAIAACYVYRKQKKKMENETAAEGEDSAMTDIPPAEEGTDVVEMREEND</sequence>
<reference evidence="9 10" key="1">
    <citation type="submission" date="2021-02" db="EMBL/GenBank/DDBJ databases">
        <title>Safari Cat Assemblies.</title>
        <authorList>
            <person name="Bredemeyer K.R."/>
            <person name="Murphy W.J."/>
        </authorList>
    </citation>
    <scope>NUCLEOTIDE SEQUENCE [LARGE SCALE GENOMIC DNA]</scope>
</reference>
<evidence type="ECO:0000256" key="5">
    <source>
        <dbReference type="ARBA" id="ARBA00022989"/>
    </source>
</evidence>
<feature type="region of interest" description="Disordered" evidence="7">
    <location>
        <begin position="921"/>
        <end position="951"/>
    </location>
</feature>
<accession>A0ABI7XQI0</accession>
<feature type="transmembrane region" description="Helical" evidence="8">
    <location>
        <begin position="892"/>
        <end position="911"/>
    </location>
</feature>
<feature type="transmembrane region" description="Helical" evidence="8">
    <location>
        <begin position="811"/>
        <end position="836"/>
    </location>
</feature>
<feature type="compositionally biased region" description="Pro residues" evidence="7">
    <location>
        <begin position="319"/>
        <end position="332"/>
    </location>
</feature>
<comment type="subcellular location">
    <subcellularLocation>
        <location evidence="1">Membrane</location>
        <topology evidence="1">Multi-pass membrane protein</topology>
    </subcellularLocation>
</comment>
<reference evidence="9" key="2">
    <citation type="submission" date="2025-08" db="UniProtKB">
        <authorList>
            <consortium name="Ensembl"/>
        </authorList>
    </citation>
    <scope>IDENTIFICATION</scope>
    <source>
        <strain evidence="9">breed Abyssinian</strain>
    </source>
</reference>
<evidence type="ECO:0000256" key="3">
    <source>
        <dbReference type="ARBA" id="ARBA00022448"/>
    </source>
</evidence>
<feature type="compositionally biased region" description="Low complexity" evidence="7">
    <location>
        <begin position="160"/>
        <end position="177"/>
    </location>
</feature>
<dbReference type="PANTHER" id="PTHR28384">
    <property type="entry name" value="PROGRESSIVE ANKYLOSIS PROTEIN HOMOLOG"/>
    <property type="match status" value="1"/>
</dbReference>
<feature type="compositionally biased region" description="Basic and acidic residues" evidence="7">
    <location>
        <begin position="125"/>
        <end position="145"/>
    </location>
</feature>
<evidence type="ECO:0000256" key="8">
    <source>
        <dbReference type="SAM" id="Phobius"/>
    </source>
</evidence>
<dbReference type="Ensembl" id="ENSFCTT00005035822.1">
    <property type="protein sequence ID" value="ENSFCTP00005024675.1"/>
    <property type="gene ID" value="ENSFCTG00005012571.1"/>
</dbReference>
<keyword evidence="4 8" id="KW-0812">Transmembrane</keyword>
<feature type="transmembrane region" description="Helical" evidence="8">
    <location>
        <begin position="590"/>
        <end position="611"/>
    </location>
</feature>
<evidence type="ECO:0000313" key="9">
    <source>
        <dbReference type="Ensembl" id="ENSFCTP00005024675.1"/>
    </source>
</evidence>
<dbReference type="GeneTree" id="ENSGT00390000012189"/>
<proteinExistence type="inferred from homology"/>
<reference evidence="9" key="3">
    <citation type="submission" date="2025-09" db="UniProtKB">
        <authorList>
            <consortium name="Ensembl"/>
        </authorList>
    </citation>
    <scope>IDENTIFICATION</scope>
    <source>
        <strain evidence="9">breed Abyssinian</strain>
    </source>
</reference>
<evidence type="ECO:0000256" key="1">
    <source>
        <dbReference type="ARBA" id="ARBA00004141"/>
    </source>
</evidence>
<feature type="transmembrane region" description="Helical" evidence="8">
    <location>
        <begin position="649"/>
        <end position="672"/>
    </location>
</feature>
<evidence type="ECO:0000256" key="6">
    <source>
        <dbReference type="ARBA" id="ARBA00023136"/>
    </source>
</evidence>
<organism evidence="9 10">
    <name type="scientific">Felis catus</name>
    <name type="common">Cat</name>
    <name type="synonym">Felis silvestris catus</name>
    <dbReference type="NCBI Taxonomy" id="9685"/>
    <lineage>
        <taxon>Eukaryota</taxon>
        <taxon>Metazoa</taxon>
        <taxon>Chordata</taxon>
        <taxon>Craniata</taxon>
        <taxon>Vertebrata</taxon>
        <taxon>Euteleostomi</taxon>
        <taxon>Mammalia</taxon>
        <taxon>Eutheria</taxon>
        <taxon>Laurasiatheria</taxon>
        <taxon>Carnivora</taxon>
        <taxon>Feliformia</taxon>
        <taxon>Felidae</taxon>
        <taxon>Felinae</taxon>
        <taxon>Felis</taxon>
    </lineage>
</organism>
<feature type="region of interest" description="Disordered" evidence="7">
    <location>
        <begin position="476"/>
        <end position="523"/>
    </location>
</feature>
<dbReference type="Proteomes" id="UP000823872">
    <property type="component" value="Chromosome A1"/>
</dbReference>
<keyword evidence="5 8" id="KW-1133">Transmembrane helix</keyword>
<feature type="region of interest" description="Disordered" evidence="7">
    <location>
        <begin position="124"/>
        <end position="392"/>
    </location>
</feature>
<evidence type="ECO:0000313" key="10">
    <source>
        <dbReference type="Proteomes" id="UP000823872"/>
    </source>
</evidence>
<keyword evidence="10" id="KW-1185">Reference proteome</keyword>
<feature type="transmembrane region" description="Helical" evidence="8">
    <location>
        <begin position="618"/>
        <end position="643"/>
    </location>
</feature>
<keyword evidence="6 8" id="KW-0472">Membrane</keyword>
<dbReference type="PANTHER" id="PTHR28384:SF1">
    <property type="entry name" value="PROGRESSIVE ANKYLOSIS PROTEIN HOMOLOG"/>
    <property type="match status" value="1"/>
</dbReference>
<comment type="similarity">
    <text evidence="2">Belongs to the ANKH family.</text>
</comment>
<evidence type="ECO:0000256" key="4">
    <source>
        <dbReference type="ARBA" id="ARBA00022692"/>
    </source>
</evidence>
<feature type="compositionally biased region" description="Low complexity" evidence="7">
    <location>
        <begin position="333"/>
        <end position="360"/>
    </location>
</feature>
<protein>
    <recommendedName>
        <fullName evidence="11">ANKH inorganic pyrophosphate transport regulator</fullName>
    </recommendedName>
</protein>
<feature type="compositionally biased region" description="Polar residues" evidence="7">
    <location>
        <begin position="1"/>
        <end position="16"/>
    </location>
</feature>
<keyword evidence="3" id="KW-0813">Transport</keyword>
<feature type="compositionally biased region" description="Pro residues" evidence="7">
    <location>
        <begin position="269"/>
        <end position="278"/>
    </location>
</feature>
<dbReference type="Pfam" id="PF07260">
    <property type="entry name" value="ANKH"/>
    <property type="match status" value="1"/>
</dbReference>
<evidence type="ECO:0008006" key="11">
    <source>
        <dbReference type="Google" id="ProtNLM"/>
    </source>
</evidence>
<feature type="compositionally biased region" description="Low complexity" evidence="7">
    <location>
        <begin position="252"/>
        <end position="268"/>
    </location>
</feature>
<dbReference type="InterPro" id="IPR009887">
    <property type="entry name" value="ANKH"/>
</dbReference>
<feature type="region of interest" description="Disordered" evidence="7">
    <location>
        <begin position="1"/>
        <end position="23"/>
    </location>
</feature>